<dbReference type="GO" id="GO:0016812">
    <property type="term" value="F:hydrolase activity, acting on carbon-nitrogen (but not peptide) bonds, in cyclic amides"/>
    <property type="evidence" value="ECO:0007669"/>
    <property type="project" value="TreeGrafter"/>
</dbReference>
<dbReference type="EMBL" id="AP022620">
    <property type="protein sequence ID" value="BBZ77291.1"/>
    <property type="molecule type" value="Genomic_DNA"/>
</dbReference>
<dbReference type="InterPro" id="IPR013108">
    <property type="entry name" value="Amidohydro_3"/>
</dbReference>
<dbReference type="KEGG" id="many:MANY_26280"/>
<keyword evidence="2" id="KW-0378">Hydrolase</keyword>
<dbReference type="Pfam" id="PF07969">
    <property type="entry name" value="Amidohydro_3"/>
    <property type="match status" value="1"/>
</dbReference>
<evidence type="ECO:0000313" key="2">
    <source>
        <dbReference type="EMBL" id="BBZ77291.1"/>
    </source>
</evidence>
<dbReference type="GO" id="GO:0005829">
    <property type="term" value="C:cytosol"/>
    <property type="evidence" value="ECO:0007669"/>
    <property type="project" value="TreeGrafter"/>
</dbReference>
<dbReference type="PANTHER" id="PTHR11647">
    <property type="entry name" value="HYDRANTOINASE/DIHYDROPYRIMIDINASE FAMILY MEMBER"/>
    <property type="match status" value="1"/>
</dbReference>
<reference evidence="2 3" key="1">
    <citation type="journal article" date="2019" name="Emerg. Microbes Infect.">
        <title>Comprehensive subspecies identification of 175 nontuberculous mycobacteria species based on 7547 genomic profiles.</title>
        <authorList>
            <person name="Matsumoto Y."/>
            <person name="Kinjo T."/>
            <person name="Motooka D."/>
            <person name="Nabeya D."/>
            <person name="Jung N."/>
            <person name="Uechi K."/>
            <person name="Horii T."/>
            <person name="Iida T."/>
            <person name="Fujita J."/>
            <person name="Nakamura S."/>
        </authorList>
    </citation>
    <scope>NUCLEOTIDE SEQUENCE [LARGE SCALE GENOMIC DNA]</scope>
    <source>
        <strain evidence="2 3">JCM 30275</strain>
    </source>
</reference>
<evidence type="ECO:0000313" key="3">
    <source>
        <dbReference type="Proteomes" id="UP000467249"/>
    </source>
</evidence>
<dbReference type="InterPro" id="IPR050378">
    <property type="entry name" value="Metallo-dep_Hydrolases_sf"/>
</dbReference>
<gene>
    <name evidence="2" type="ORF">MANY_26280</name>
</gene>
<dbReference type="PANTHER" id="PTHR11647:SF1">
    <property type="entry name" value="COLLAPSIN RESPONSE MEDIATOR PROTEIN"/>
    <property type="match status" value="1"/>
</dbReference>
<dbReference type="Gene3D" id="2.30.40.10">
    <property type="entry name" value="Urease, subunit C, domain 1"/>
    <property type="match status" value="1"/>
</dbReference>
<accession>A0A6N4WDM8</accession>
<feature type="domain" description="Amidohydrolase 3" evidence="1">
    <location>
        <begin position="50"/>
        <end position="235"/>
    </location>
</feature>
<proteinExistence type="predicted"/>
<protein>
    <submittedName>
        <fullName evidence="2">Amidohydrolase</fullName>
    </submittedName>
</protein>
<dbReference type="SUPFAM" id="SSF51556">
    <property type="entry name" value="Metallo-dependent hydrolases"/>
    <property type="match status" value="1"/>
</dbReference>
<dbReference type="InterPro" id="IPR032466">
    <property type="entry name" value="Metal_Hydrolase"/>
</dbReference>
<dbReference type="SUPFAM" id="SSF51338">
    <property type="entry name" value="Composite domain of metallo-dependent hydrolases"/>
    <property type="match status" value="1"/>
</dbReference>
<dbReference type="AlphaFoldDB" id="A0A6N4WDM8"/>
<name>A0A6N4WDM8_9MYCO</name>
<dbReference type="Gene3D" id="3.20.20.140">
    <property type="entry name" value="Metal-dependent hydrolases"/>
    <property type="match status" value="2"/>
</dbReference>
<dbReference type="InterPro" id="IPR011059">
    <property type="entry name" value="Metal-dep_hydrolase_composite"/>
</dbReference>
<organism evidence="2 3">
    <name type="scientific">Mycolicibacterium anyangense</name>
    <dbReference type="NCBI Taxonomy" id="1431246"/>
    <lineage>
        <taxon>Bacteria</taxon>
        <taxon>Bacillati</taxon>
        <taxon>Actinomycetota</taxon>
        <taxon>Actinomycetes</taxon>
        <taxon>Mycobacteriales</taxon>
        <taxon>Mycobacteriaceae</taxon>
        <taxon>Mycolicibacterium</taxon>
    </lineage>
</organism>
<keyword evidence="3" id="KW-1185">Reference proteome</keyword>
<evidence type="ECO:0000259" key="1">
    <source>
        <dbReference type="Pfam" id="PF07969"/>
    </source>
</evidence>
<dbReference type="Proteomes" id="UP000467249">
    <property type="component" value="Chromosome"/>
</dbReference>
<sequence>MKMTANDYDVIIKGGTLIDGTNTPRKFADVAIRDGRIARIGGLGNATATRIVDASGKIIAPGVVDVHTHYDAAIFWDPYCTPSGYHGMTTAVVSNCGFGFAPCKKEKAVQERYMGMMETTEQIPTAALREALPFSWESFPEWLDVVKGLGKGINVASYIPLNSLMIFVMGSVEDARDRLPTESELAEMKRLLREALEAGAIGFAFSKLNEFNSHKDHGSPMPTDAADESTAYALAEVLREMDYGVIQALVDLPMAIDNNHIAERLAEISGRPVLQNIIVPFDHIPEEIDRVLNWLDACEAKGLDCYSQALAFRTWQESRLLDWNTWDILPAFAEFSELGDDIDARVAKASDPEWRARIKEVHTVDNMTSGGGMLDNLKLITMPDASDPRIGKKFGDIAAEAGIHVVDAFFDAVVDSRCEMDFRTLSSMSQDPALFEKLYKHPRVIAGTSDGGAHIRFFSGGNFSTDLIQWLALEEKRFTLEELHHKFSMMPARLLNLVDRGALLPGFAADLMIYDPETLGYPDQYELVTDLPGGEFRRVIPAFGIDLIMVNGVVTFESGMKSTGATPGRVLVSAGVGENN</sequence>